<dbReference type="Pfam" id="PF13424">
    <property type="entry name" value="TPR_12"/>
    <property type="match status" value="2"/>
</dbReference>
<dbReference type="eggNOG" id="KOG1840">
    <property type="taxonomic scope" value="Eukaryota"/>
</dbReference>
<dbReference type="PaxDb" id="2850-Phatr48471"/>
<dbReference type="SMART" id="SM00028">
    <property type="entry name" value="TPR"/>
    <property type="match status" value="5"/>
</dbReference>
<dbReference type="PANTHER" id="PTHR45641">
    <property type="entry name" value="TETRATRICOPEPTIDE REPEAT PROTEIN (AFU_ORTHOLOGUE AFUA_6G03870)"/>
    <property type="match status" value="1"/>
</dbReference>
<dbReference type="Proteomes" id="UP000000759">
    <property type="component" value="Chromosome 17"/>
</dbReference>
<evidence type="ECO:0008006" key="5">
    <source>
        <dbReference type="Google" id="ProtNLM"/>
    </source>
</evidence>
<dbReference type="InParanoid" id="B7G794"/>
<evidence type="ECO:0000313" key="3">
    <source>
        <dbReference type="EMBL" id="EEC45604.1"/>
    </source>
</evidence>
<dbReference type="SUPFAM" id="SSF48452">
    <property type="entry name" value="TPR-like"/>
    <property type="match status" value="1"/>
</dbReference>
<dbReference type="InterPro" id="IPR019734">
    <property type="entry name" value="TPR_rpt"/>
</dbReference>
<dbReference type="Gene3D" id="1.25.40.10">
    <property type="entry name" value="Tetratricopeptide repeat domain"/>
    <property type="match status" value="2"/>
</dbReference>
<dbReference type="Pfam" id="PF13374">
    <property type="entry name" value="TPR_10"/>
    <property type="match status" value="1"/>
</dbReference>
<keyword evidence="2" id="KW-0802">TPR repeat</keyword>
<proteinExistence type="predicted"/>
<accession>B7G794</accession>
<evidence type="ECO:0000313" key="4">
    <source>
        <dbReference type="Proteomes" id="UP000000759"/>
    </source>
</evidence>
<reference evidence="3 4" key="1">
    <citation type="journal article" date="2008" name="Nature">
        <title>The Phaeodactylum genome reveals the evolutionary history of diatom genomes.</title>
        <authorList>
            <person name="Bowler C."/>
            <person name="Allen A.E."/>
            <person name="Badger J.H."/>
            <person name="Grimwood J."/>
            <person name="Jabbari K."/>
            <person name="Kuo A."/>
            <person name="Maheswari U."/>
            <person name="Martens C."/>
            <person name="Maumus F."/>
            <person name="Otillar R.P."/>
            <person name="Rayko E."/>
            <person name="Salamov A."/>
            <person name="Vandepoele K."/>
            <person name="Beszteri B."/>
            <person name="Gruber A."/>
            <person name="Heijde M."/>
            <person name="Katinka M."/>
            <person name="Mock T."/>
            <person name="Valentin K."/>
            <person name="Verret F."/>
            <person name="Berges J.A."/>
            <person name="Brownlee C."/>
            <person name="Cadoret J.P."/>
            <person name="Chiovitti A."/>
            <person name="Choi C.J."/>
            <person name="Coesel S."/>
            <person name="De Martino A."/>
            <person name="Detter J.C."/>
            <person name="Durkin C."/>
            <person name="Falciatore A."/>
            <person name="Fournet J."/>
            <person name="Haruta M."/>
            <person name="Huysman M.J."/>
            <person name="Jenkins B.D."/>
            <person name="Jiroutova K."/>
            <person name="Jorgensen R.E."/>
            <person name="Joubert Y."/>
            <person name="Kaplan A."/>
            <person name="Kroger N."/>
            <person name="Kroth P.G."/>
            <person name="La Roche J."/>
            <person name="Lindquist E."/>
            <person name="Lommer M."/>
            <person name="Martin-Jezequel V."/>
            <person name="Lopez P.J."/>
            <person name="Lucas S."/>
            <person name="Mangogna M."/>
            <person name="McGinnis K."/>
            <person name="Medlin L.K."/>
            <person name="Montsant A."/>
            <person name="Oudot-Le Secq M.P."/>
            <person name="Napoli C."/>
            <person name="Obornik M."/>
            <person name="Parker M.S."/>
            <person name="Petit J.L."/>
            <person name="Porcel B.M."/>
            <person name="Poulsen N."/>
            <person name="Robison M."/>
            <person name="Rychlewski L."/>
            <person name="Rynearson T.A."/>
            <person name="Schmutz J."/>
            <person name="Shapiro H."/>
            <person name="Siaut M."/>
            <person name="Stanley M."/>
            <person name="Sussman M.R."/>
            <person name="Taylor A.R."/>
            <person name="Vardi A."/>
            <person name="von Dassow P."/>
            <person name="Vyverman W."/>
            <person name="Willis A."/>
            <person name="Wyrwicz L.S."/>
            <person name="Rokhsar D.S."/>
            <person name="Weissenbach J."/>
            <person name="Armbrust E.V."/>
            <person name="Green B.R."/>
            <person name="Van de Peer Y."/>
            <person name="Grigoriev I.V."/>
        </authorList>
    </citation>
    <scope>NUCLEOTIDE SEQUENCE [LARGE SCALE GENOMIC DNA]</scope>
    <source>
        <strain evidence="3 4">CCAP 1055/1</strain>
    </source>
</reference>
<dbReference type="PANTHER" id="PTHR45641:SF19">
    <property type="entry name" value="NEPHROCYSTIN-3"/>
    <property type="match status" value="1"/>
</dbReference>
<keyword evidence="1" id="KW-0677">Repeat</keyword>
<evidence type="ECO:0000256" key="1">
    <source>
        <dbReference type="ARBA" id="ARBA00022737"/>
    </source>
</evidence>
<dbReference type="KEGG" id="pti:PHATRDRAFT_48471"/>
<dbReference type="GeneID" id="7203699"/>
<sequence length="495" mass="55347">MYAISDTSSQLNSDPAMGTKSLKLFQPRAPLSRPPLAPPVSASCQPPNLEDPAPEHLNVVEENDLSHHFIPDFNLVSATNFSQESSSCCVSSLGGFLEEEQKSYDERECIPVGFFWRNKQKVSSADVASVGNASDTVVSVDDHQLHLSGRDLHESAKMALNAGDFTKSLSMFEAILMAQAQRFGPCHPSVAAAMHNVGGMHIMNRLNMLFQAVDSSSFLCSLLLVCRQRMGQHDTAENLFAEAVQVRRQTLGSDHLEVAASLSKLGSTRVALQKFDLAFGDLRNASKIATKNLGHEHKTVAQIQSHLACLYFEGGELFAAQATFEDALEIYRAVWSSQESNRDTTMMQLTDTLCNIGSILNRRKRFGDAIHSFSEALDLQRGIFSHNHPRIVQTLDNLGYSYSKNKEYGRALTCYKTMLRMQFSHYGTFNNFCLETFRKEIIMYEKLKRLPEAVNETKETLKLEISVLPRDHTIVVQTKQLLEDLVKRCKRKSSP</sequence>
<dbReference type="EMBL" id="CM000619">
    <property type="protein sequence ID" value="EEC45604.1"/>
    <property type="molecule type" value="Genomic_DNA"/>
</dbReference>
<dbReference type="OrthoDB" id="43002at2759"/>
<dbReference type="RefSeq" id="XP_002182868.1">
    <property type="nucleotide sequence ID" value="XM_002182832.1"/>
</dbReference>
<dbReference type="InterPro" id="IPR011990">
    <property type="entry name" value="TPR-like_helical_dom_sf"/>
</dbReference>
<protein>
    <recommendedName>
        <fullName evidence="5">Kinesin light chain</fullName>
    </recommendedName>
</protein>
<name>B7G794_PHATC</name>
<gene>
    <name evidence="3" type="ORF">PHATRDRAFT_48471</name>
</gene>
<dbReference type="AlphaFoldDB" id="B7G794"/>
<organism evidence="3 4">
    <name type="scientific">Phaeodactylum tricornutum (strain CCAP 1055/1)</name>
    <dbReference type="NCBI Taxonomy" id="556484"/>
    <lineage>
        <taxon>Eukaryota</taxon>
        <taxon>Sar</taxon>
        <taxon>Stramenopiles</taxon>
        <taxon>Ochrophyta</taxon>
        <taxon>Bacillariophyta</taxon>
        <taxon>Bacillariophyceae</taxon>
        <taxon>Bacillariophycidae</taxon>
        <taxon>Naviculales</taxon>
        <taxon>Phaeodactylaceae</taxon>
        <taxon>Phaeodactylum</taxon>
    </lineage>
</organism>
<reference evidence="4" key="2">
    <citation type="submission" date="2008-08" db="EMBL/GenBank/DDBJ databases">
        <authorList>
            <consortium name="Diatom Consortium"/>
            <person name="Grigoriev I."/>
            <person name="Grimwood J."/>
            <person name="Kuo A."/>
            <person name="Otillar R.P."/>
            <person name="Salamov A."/>
            <person name="Detter J.C."/>
            <person name="Lindquist E."/>
            <person name="Shapiro H."/>
            <person name="Lucas S."/>
            <person name="Glavina del Rio T."/>
            <person name="Pitluck S."/>
            <person name="Rokhsar D."/>
            <person name="Bowler C."/>
        </authorList>
    </citation>
    <scope>GENOME REANNOTATION</scope>
    <source>
        <strain evidence="4">CCAP 1055/1</strain>
    </source>
</reference>
<evidence type="ECO:0000256" key="2">
    <source>
        <dbReference type="ARBA" id="ARBA00022803"/>
    </source>
</evidence>
<keyword evidence="4" id="KW-1185">Reference proteome</keyword>